<dbReference type="Gene3D" id="1.10.1300.10">
    <property type="entry name" value="3'5'-cyclic nucleotide phosphodiesterase, catalytic domain"/>
    <property type="match status" value="1"/>
</dbReference>
<dbReference type="PANTHER" id="PTHR11920">
    <property type="entry name" value="GUANYLYL CYCLASE"/>
    <property type="match status" value="1"/>
</dbReference>
<feature type="compositionally biased region" description="Basic and acidic residues" evidence="7">
    <location>
        <begin position="410"/>
        <end position="432"/>
    </location>
</feature>
<evidence type="ECO:0000313" key="11">
    <source>
        <dbReference type="Proteomes" id="UP001153069"/>
    </source>
</evidence>
<keyword evidence="2 8" id="KW-0812">Transmembrane</keyword>
<feature type="region of interest" description="Disordered" evidence="7">
    <location>
        <begin position="645"/>
        <end position="696"/>
    </location>
</feature>
<feature type="compositionally biased region" description="Low complexity" evidence="7">
    <location>
        <begin position="1714"/>
        <end position="1730"/>
    </location>
</feature>
<dbReference type="PANTHER" id="PTHR11920:SF335">
    <property type="entry name" value="GUANYLATE CYCLASE"/>
    <property type="match status" value="1"/>
</dbReference>
<feature type="compositionally biased region" description="Basic and acidic residues" evidence="7">
    <location>
        <begin position="645"/>
        <end position="658"/>
    </location>
</feature>
<name>A0A9N8H1Z1_9STRA</name>
<dbReference type="PROSITE" id="PS50125">
    <property type="entry name" value="GUANYLATE_CYCLASE_2"/>
    <property type="match status" value="1"/>
</dbReference>
<evidence type="ECO:0000256" key="5">
    <source>
        <dbReference type="ARBA" id="ARBA00023136"/>
    </source>
</evidence>
<organism evidence="10 11">
    <name type="scientific">Seminavis robusta</name>
    <dbReference type="NCBI Taxonomy" id="568900"/>
    <lineage>
        <taxon>Eukaryota</taxon>
        <taxon>Sar</taxon>
        <taxon>Stramenopiles</taxon>
        <taxon>Ochrophyta</taxon>
        <taxon>Bacillariophyta</taxon>
        <taxon>Bacillariophyceae</taxon>
        <taxon>Bacillariophycidae</taxon>
        <taxon>Naviculales</taxon>
        <taxon>Naviculaceae</taxon>
        <taxon>Seminavis</taxon>
    </lineage>
</organism>
<keyword evidence="10" id="KW-0675">Receptor</keyword>
<dbReference type="GO" id="GO:0035556">
    <property type="term" value="P:intracellular signal transduction"/>
    <property type="evidence" value="ECO:0007669"/>
    <property type="project" value="InterPro"/>
</dbReference>
<keyword evidence="3" id="KW-0547">Nucleotide-binding</keyword>
<dbReference type="EMBL" id="CAICTM010000052">
    <property type="protein sequence ID" value="CAB9499073.1"/>
    <property type="molecule type" value="Genomic_DNA"/>
</dbReference>
<feature type="compositionally biased region" description="Low complexity" evidence="7">
    <location>
        <begin position="682"/>
        <end position="696"/>
    </location>
</feature>
<comment type="caution">
    <text evidence="10">The sequence shown here is derived from an EMBL/GenBank/DDBJ whole genome shotgun (WGS) entry which is preliminary data.</text>
</comment>
<dbReference type="Proteomes" id="UP001153069">
    <property type="component" value="Unassembled WGS sequence"/>
</dbReference>
<evidence type="ECO:0000256" key="3">
    <source>
        <dbReference type="ARBA" id="ARBA00022741"/>
    </source>
</evidence>
<feature type="compositionally biased region" description="Basic and acidic residues" evidence="7">
    <location>
        <begin position="671"/>
        <end position="681"/>
    </location>
</feature>
<dbReference type="GO" id="GO:0001653">
    <property type="term" value="F:peptide receptor activity"/>
    <property type="evidence" value="ECO:0007669"/>
    <property type="project" value="TreeGrafter"/>
</dbReference>
<dbReference type="InterPro" id="IPR001054">
    <property type="entry name" value="A/G_cyclase"/>
</dbReference>
<evidence type="ECO:0000313" key="10">
    <source>
        <dbReference type="EMBL" id="CAB9499073.1"/>
    </source>
</evidence>
<feature type="region of interest" description="Disordered" evidence="7">
    <location>
        <begin position="1701"/>
        <end position="1759"/>
    </location>
</feature>
<feature type="transmembrane region" description="Helical" evidence="8">
    <location>
        <begin position="578"/>
        <end position="600"/>
    </location>
</feature>
<feature type="region of interest" description="Disordered" evidence="7">
    <location>
        <begin position="1"/>
        <end position="31"/>
    </location>
</feature>
<feature type="compositionally biased region" description="Polar residues" evidence="7">
    <location>
        <begin position="1617"/>
        <end position="1676"/>
    </location>
</feature>
<feature type="compositionally biased region" description="Polar residues" evidence="7">
    <location>
        <begin position="433"/>
        <end position="443"/>
    </location>
</feature>
<dbReference type="InterPro" id="IPR002073">
    <property type="entry name" value="PDEase_catalytic_dom"/>
</dbReference>
<feature type="compositionally biased region" description="Acidic residues" evidence="7">
    <location>
        <begin position="1733"/>
        <end position="1749"/>
    </location>
</feature>
<dbReference type="CDD" id="cd07302">
    <property type="entry name" value="CHD"/>
    <property type="match status" value="1"/>
</dbReference>
<feature type="region of interest" description="Disordered" evidence="7">
    <location>
        <begin position="1539"/>
        <end position="1685"/>
    </location>
</feature>
<keyword evidence="11" id="KW-1185">Reference proteome</keyword>
<comment type="subcellular location">
    <subcellularLocation>
        <location evidence="1">Membrane</location>
    </subcellularLocation>
</comment>
<dbReference type="GO" id="GO:0004016">
    <property type="term" value="F:adenylate cyclase activity"/>
    <property type="evidence" value="ECO:0007669"/>
    <property type="project" value="TreeGrafter"/>
</dbReference>
<keyword evidence="5 8" id="KW-0472">Membrane</keyword>
<evidence type="ECO:0000256" key="2">
    <source>
        <dbReference type="ARBA" id="ARBA00022692"/>
    </source>
</evidence>
<feature type="region of interest" description="Disordered" evidence="7">
    <location>
        <begin position="403"/>
        <end position="443"/>
    </location>
</feature>
<feature type="region of interest" description="Disordered" evidence="7">
    <location>
        <begin position="1936"/>
        <end position="1982"/>
    </location>
</feature>
<feature type="compositionally biased region" description="Polar residues" evidence="7">
    <location>
        <begin position="1936"/>
        <end position="1961"/>
    </location>
</feature>
<sequence>MGRKRSLRGPQPQQGQGQGPPPTASSSAALRQNRLNLSSIQLLHLDEDQDECSDIGDLSVSTHASGIGLDTSNANNDRGIAGIDDLYHQDSESQSPSDDCSVGTAHSSVKVKRIAKRETRKVTRWKTLVMTLLLINAGLVTISTFDFMRRQEEDEFQAAFYRAAKTVSDASHYHAHGLVDALRTFGDTTTSYALDTNVQWPRITMPHFERRAAAMRHNSFLNMFAVVPIVHAKDRADWEEYTEYTQSWIQNSYDLVKSTEDPGQHASSRTTVTHGQDQQEQLLHVDLVDQDDDQDIHHQRDAIHIPTSIHNPMRATQFGVDIPADLAPTNSTGPYAPLWQISPPPLPTAIHGINSDLLAIQPLADLVLAMHQSRFIAVSMARSMDLFDGDMVFEYYTNRNRRHRHRHRRLGADHNHNHDNGQGHEHLEDQTEQKQTNSNTTSLFPSPNSIIVYPIYDSFDRLNRRIKAFMMGVMPWDRYFSDLLPAEVYGIVGIVQNTCGQSFTFSIDGPKATFRGEGDLHDRRFDGMMVETAFEEFRSIRGWANESGNNLVGHCDYKFTIYPTAEFRDIYTSSRPEYFALGLTALFAFTGMVFLVYVYASRRRQRKVMAVALSTSAIVASMFPSNVRDRILQDAEEEAIRKIEEDRQERLGTERVSETNRNSSSDLVTPSDDHPESENNPRLRNSVRSSVMSSLRSSNRSRSRPIADLFPDVTIMFADIVGFSAWSNVREPHQVFALLETIYHAFDSIARRRRVYKVETIGDCYVACAGLPTPRGDHAVLMARYARDCLEALGSLTKQLERSLGPDTGELTMRFGLHSGPCTAGVLRAERARYQIFGDAVNVAARMESTCEPGQIQLSQDTAELLAAAKKSSWFIPRDQLIEAKSIGCKIQTYWLHPKRDEQEVKSEGHSSDTDSVTHHWLEVPSNLARGSDTLRAHLSDQNQRLAEWNSNQLLTLLNQVVKQRNARVAREGNDSAIEEACVENIHLRWNVDSVAIIDEVKDVIPLPSFDPALLPNELDNKMTDLPEIAIQQLHDFVSIICSMYKKDLPNNNYQKASHVTMGVVKLLSRIVSNPRNDNRGVGAKPSEKLEDAPTPEMLLYEKSLGIAADPMSQFALAFAALIADVDHPGVTNDQLVCEGSRLARIYNHVSIAEQNSFTTAWDLLMDPMFGELRSTIYSTREEFEHFRQVLVNAVMATDMNNVGVNEARVLRWEKAFYKESNKDKVDELPSEDATNLSASTNSFKKKFNLDRKATAMMESIMQASSISSNMQHWHVFRKWNEREFQEASRAFQQGRGGQNPSETWYQAQLDFFDNIAIPLAKRLKESGVFGSYSDEYLNHAKRNREEWFRKGTTIVQSMEKAFAQKHNDKTPRTPSRSKMQAKEGVSSEPPVSRLVGLGRSRSQDSVVPNWDDINDIRRRQSMDGAPRAPRRPSIGEVSGTVVGLRRTRSQDSIVPIWDDINHIRRRPSMDGAPKAPRRPSLDEVSASGLFFDCPDLKRGESECACTRRSQTDDAPYYPLRSLDLLGLEEPARAVQELFDSMPPLKRKPSSDDIPQHPRRSRDSISLADDARAAAGLVALDEQRQAKSVDETPRTPKRSHDSQELALIVEQIFDAPNRSNSLPTNPKNANRPSQTSDPSIAFTMDTSHTTQMSTSHNSHSIDTVPTSSAPSKSDMSPKTPIRRRAVDDDATVATMEQIPEQTAAELQLPIMGNTTTTADSTASISEASSDSHLDEDEDHLPDDEDDTIDDSSVSDNDESTLLTMGNLWTSRHQTDNASHFDDSTIFTRDQRHYSDFFASHGDLESQCDDSTIFTRSQRHHHEVASFFDDSTIVTRSQRHQHDLASFDDDFSEAGVRDTESADQYSTIHTRERSLLGDLASQSDNSTIFTREQRQNHEGASHFDDSTIMTRDHPFLGGPYDQFDDCTILTKEQQQHNDCASQNDDSTILTREQQSLGPTASGPSRHENNSKGAMLGATAATGS</sequence>
<dbReference type="GO" id="GO:0000166">
    <property type="term" value="F:nucleotide binding"/>
    <property type="evidence" value="ECO:0007669"/>
    <property type="project" value="UniProtKB-KW"/>
</dbReference>
<evidence type="ECO:0000256" key="7">
    <source>
        <dbReference type="SAM" id="MobiDB-lite"/>
    </source>
</evidence>
<dbReference type="Pfam" id="PF00211">
    <property type="entry name" value="Guanylate_cyc"/>
    <property type="match status" value="1"/>
</dbReference>
<keyword evidence="4 8" id="KW-1133">Transmembrane helix</keyword>
<dbReference type="GO" id="GO:0007168">
    <property type="term" value="P:receptor guanylyl cyclase signaling pathway"/>
    <property type="evidence" value="ECO:0007669"/>
    <property type="project" value="TreeGrafter"/>
</dbReference>
<accession>A0A9N8H1Z1</accession>
<protein>
    <submittedName>
        <fullName evidence="10">Receptor-type guanylate cyclase gcy</fullName>
    </submittedName>
</protein>
<keyword evidence="6" id="KW-0456">Lyase</keyword>
<evidence type="ECO:0000256" key="1">
    <source>
        <dbReference type="ARBA" id="ARBA00004370"/>
    </source>
</evidence>
<evidence type="ECO:0000259" key="9">
    <source>
        <dbReference type="PROSITE" id="PS50125"/>
    </source>
</evidence>
<feature type="transmembrane region" description="Helical" evidence="8">
    <location>
        <begin position="127"/>
        <end position="148"/>
    </location>
</feature>
<gene>
    <name evidence="10" type="ORF">SEMRO_53_G031340.1</name>
</gene>
<dbReference type="GO" id="GO:0004114">
    <property type="term" value="F:3',5'-cyclic-nucleotide phosphodiesterase activity"/>
    <property type="evidence" value="ECO:0007669"/>
    <property type="project" value="InterPro"/>
</dbReference>
<evidence type="ECO:0000256" key="6">
    <source>
        <dbReference type="ARBA" id="ARBA00023239"/>
    </source>
</evidence>
<evidence type="ECO:0000256" key="4">
    <source>
        <dbReference type="ARBA" id="ARBA00022989"/>
    </source>
</evidence>
<proteinExistence type="predicted"/>
<dbReference type="SUPFAM" id="SSF55073">
    <property type="entry name" value="Nucleotide cyclase"/>
    <property type="match status" value="1"/>
</dbReference>
<dbReference type="SUPFAM" id="SSF109604">
    <property type="entry name" value="HD-domain/PDEase-like"/>
    <property type="match status" value="1"/>
</dbReference>
<dbReference type="Pfam" id="PF00233">
    <property type="entry name" value="PDEase_I"/>
    <property type="match status" value="1"/>
</dbReference>
<feature type="region of interest" description="Disordered" evidence="7">
    <location>
        <begin position="1363"/>
        <end position="1436"/>
    </location>
</feature>
<feature type="compositionally biased region" description="Basic and acidic residues" evidence="7">
    <location>
        <begin position="1890"/>
        <end position="1909"/>
    </location>
</feature>
<reference evidence="10" key="1">
    <citation type="submission" date="2020-06" db="EMBL/GenBank/DDBJ databases">
        <authorList>
            <consortium name="Plant Systems Biology data submission"/>
        </authorList>
    </citation>
    <scope>NUCLEOTIDE SEQUENCE</scope>
    <source>
        <strain evidence="10">D6</strain>
    </source>
</reference>
<dbReference type="Gene3D" id="3.30.70.1230">
    <property type="entry name" value="Nucleotide cyclase"/>
    <property type="match status" value="1"/>
</dbReference>
<dbReference type="GO" id="GO:0005886">
    <property type="term" value="C:plasma membrane"/>
    <property type="evidence" value="ECO:0007669"/>
    <property type="project" value="TreeGrafter"/>
</dbReference>
<dbReference type="GO" id="GO:0004383">
    <property type="term" value="F:guanylate cyclase activity"/>
    <property type="evidence" value="ECO:0007669"/>
    <property type="project" value="TreeGrafter"/>
</dbReference>
<evidence type="ECO:0000256" key="8">
    <source>
        <dbReference type="SAM" id="Phobius"/>
    </source>
</evidence>
<dbReference type="InterPro" id="IPR050401">
    <property type="entry name" value="Cyclic_nucleotide_synthase"/>
</dbReference>
<feature type="compositionally biased region" description="Basic and acidic residues" evidence="7">
    <location>
        <begin position="1581"/>
        <end position="1603"/>
    </location>
</feature>
<feature type="region of interest" description="Disordered" evidence="7">
    <location>
        <begin position="1883"/>
        <end position="1909"/>
    </location>
</feature>
<feature type="compositionally biased region" description="Low complexity" evidence="7">
    <location>
        <begin position="1564"/>
        <end position="1580"/>
    </location>
</feature>
<feature type="transmembrane region" description="Helical" evidence="8">
    <location>
        <begin position="607"/>
        <end position="624"/>
    </location>
</feature>
<dbReference type="InterPro" id="IPR036971">
    <property type="entry name" value="PDEase_catalytic_dom_sf"/>
</dbReference>
<feature type="domain" description="Guanylate cyclase" evidence="9">
    <location>
        <begin position="714"/>
        <end position="848"/>
    </location>
</feature>
<dbReference type="SMART" id="SM00044">
    <property type="entry name" value="CYCc"/>
    <property type="match status" value="1"/>
</dbReference>
<dbReference type="InterPro" id="IPR029787">
    <property type="entry name" value="Nucleotide_cyclase"/>
</dbReference>
<feature type="compositionally biased region" description="Polar residues" evidence="7">
    <location>
        <begin position="659"/>
        <end position="668"/>
    </location>
</feature>